<dbReference type="InterPro" id="IPR002674">
    <property type="entry name" value="Ribosomal_eL43"/>
</dbReference>
<dbReference type="STRING" id="127582.A0A2Y9FXV4"/>
<dbReference type="InParanoid" id="A0A2Y9FXV4"/>
<dbReference type="PANTHER" id="PTHR48160">
    <property type="entry name" value="LARGE RIBOSOMAL SUBUNIT PROTEIN EL43"/>
    <property type="match status" value="1"/>
</dbReference>
<keyword evidence="4" id="KW-1185">Reference proteome</keyword>
<dbReference type="InterPro" id="IPR011331">
    <property type="entry name" value="Ribosomal_eL37/eL43"/>
</dbReference>
<keyword evidence="2" id="KW-0689">Ribosomal protein</keyword>
<dbReference type="GO" id="GO:0006412">
    <property type="term" value="P:translation"/>
    <property type="evidence" value="ECO:0007669"/>
    <property type="project" value="InterPro"/>
</dbReference>
<reference evidence="5" key="1">
    <citation type="submission" date="2025-08" db="UniProtKB">
        <authorList>
            <consortium name="RefSeq"/>
        </authorList>
    </citation>
    <scope>IDENTIFICATION</scope>
</reference>
<dbReference type="RefSeq" id="XP_012411881.1">
    <property type="nucleotide sequence ID" value="XM_012556427.1"/>
</dbReference>
<proteinExistence type="inferred from homology"/>
<comment type="similarity">
    <text evidence="1">Belongs to the eukaryotic ribosomal protein eL43 family.</text>
</comment>
<sequence>MVKCTKKAGMISKYGTHYGKMVKKIELSQHTKYTYSFFSKTTMKRQAVRVWHCGSCMKTVAGGACTFDTTSAVTVKFAVTRLKRSKDQQKRHHLKHL</sequence>
<organism evidence="4 5">
    <name type="scientific">Trichechus manatus latirostris</name>
    <name type="common">Florida manatee</name>
    <dbReference type="NCBI Taxonomy" id="127582"/>
    <lineage>
        <taxon>Eukaryota</taxon>
        <taxon>Metazoa</taxon>
        <taxon>Chordata</taxon>
        <taxon>Craniata</taxon>
        <taxon>Vertebrata</taxon>
        <taxon>Euteleostomi</taxon>
        <taxon>Mammalia</taxon>
        <taxon>Eutheria</taxon>
        <taxon>Afrotheria</taxon>
        <taxon>Sirenia</taxon>
        <taxon>Trichechidae</taxon>
        <taxon>Trichechus</taxon>
    </lineage>
</organism>
<dbReference type="GeneID" id="101349853"/>
<dbReference type="KEGG" id="tmu:101349853"/>
<gene>
    <name evidence="5" type="primary">LOC101349853</name>
</gene>
<dbReference type="PANTHER" id="PTHR48160:SF1">
    <property type="entry name" value="LARGE RIBOSOMAL SUBUNIT PROTEIN EL43"/>
    <property type="match status" value="1"/>
</dbReference>
<evidence type="ECO:0000313" key="5">
    <source>
        <dbReference type="RefSeq" id="XP_012411881.1"/>
    </source>
</evidence>
<dbReference type="Gene3D" id="2.20.25.30">
    <property type="match status" value="1"/>
</dbReference>
<evidence type="ECO:0000256" key="1">
    <source>
        <dbReference type="ARBA" id="ARBA00008672"/>
    </source>
</evidence>
<protein>
    <submittedName>
        <fullName evidence="5">60S ribosomal protein L37a-like</fullName>
    </submittedName>
</protein>
<evidence type="ECO:0000313" key="4">
    <source>
        <dbReference type="Proteomes" id="UP000248480"/>
    </source>
</evidence>
<dbReference type="Pfam" id="PF01780">
    <property type="entry name" value="Ribosomal_L37ae"/>
    <property type="match status" value="1"/>
</dbReference>
<keyword evidence="3" id="KW-0687">Ribonucleoprotein</keyword>
<dbReference type="GO" id="GO:0022625">
    <property type="term" value="C:cytosolic large ribosomal subunit"/>
    <property type="evidence" value="ECO:0007669"/>
    <property type="project" value="TreeGrafter"/>
</dbReference>
<dbReference type="Proteomes" id="UP000248480">
    <property type="component" value="Unplaced"/>
</dbReference>
<dbReference type="OrthoDB" id="10258345at2759"/>
<dbReference type="AlphaFoldDB" id="A0A2Y9FXV4"/>
<dbReference type="InterPro" id="IPR011332">
    <property type="entry name" value="Ribosomal_zn-bd"/>
</dbReference>
<name>A0A2Y9FXV4_TRIMA</name>
<evidence type="ECO:0000256" key="3">
    <source>
        <dbReference type="ARBA" id="ARBA00023274"/>
    </source>
</evidence>
<dbReference type="SUPFAM" id="SSF57829">
    <property type="entry name" value="Zn-binding ribosomal proteins"/>
    <property type="match status" value="1"/>
</dbReference>
<accession>A0A2Y9FXV4</accession>
<dbReference type="GO" id="GO:0003735">
    <property type="term" value="F:structural constituent of ribosome"/>
    <property type="evidence" value="ECO:0007669"/>
    <property type="project" value="InterPro"/>
</dbReference>
<evidence type="ECO:0000256" key="2">
    <source>
        <dbReference type="ARBA" id="ARBA00022980"/>
    </source>
</evidence>